<feature type="transmembrane region" description="Helical" evidence="6">
    <location>
        <begin position="101"/>
        <end position="121"/>
    </location>
</feature>
<feature type="transmembrane region" description="Helical" evidence="6">
    <location>
        <begin position="73"/>
        <end position="95"/>
    </location>
</feature>
<evidence type="ECO:0000256" key="5">
    <source>
        <dbReference type="ARBA" id="ARBA00023136"/>
    </source>
</evidence>
<dbReference type="InterPro" id="IPR037185">
    <property type="entry name" value="EmrE-like"/>
</dbReference>
<dbReference type="OrthoDB" id="8688375at2"/>
<evidence type="ECO:0000256" key="1">
    <source>
        <dbReference type="ARBA" id="ARBA00004141"/>
    </source>
</evidence>
<evidence type="ECO:0000313" key="10">
    <source>
        <dbReference type="Proteomes" id="UP000051401"/>
    </source>
</evidence>
<evidence type="ECO:0000256" key="2">
    <source>
        <dbReference type="ARBA" id="ARBA00007362"/>
    </source>
</evidence>
<dbReference type="InterPro" id="IPR050638">
    <property type="entry name" value="AA-Vitamin_Transporters"/>
</dbReference>
<evidence type="ECO:0000259" key="7">
    <source>
        <dbReference type="Pfam" id="PF00892"/>
    </source>
</evidence>
<evidence type="ECO:0000256" key="6">
    <source>
        <dbReference type="SAM" id="Phobius"/>
    </source>
</evidence>
<dbReference type="SUPFAM" id="SSF103481">
    <property type="entry name" value="Multidrug resistance efflux transporter EmrE"/>
    <property type="match status" value="2"/>
</dbReference>
<feature type="transmembrane region" description="Helical" evidence="6">
    <location>
        <begin position="190"/>
        <end position="213"/>
    </location>
</feature>
<dbReference type="Proteomes" id="UP000051401">
    <property type="component" value="Unassembled WGS sequence"/>
</dbReference>
<evidence type="ECO:0000313" key="8">
    <source>
        <dbReference type="EMBL" id="KRS17233.1"/>
    </source>
</evidence>
<accession>A0A0T5P8C3</accession>
<evidence type="ECO:0000256" key="4">
    <source>
        <dbReference type="ARBA" id="ARBA00022989"/>
    </source>
</evidence>
<evidence type="ECO:0000313" key="11">
    <source>
        <dbReference type="Proteomes" id="UP000325785"/>
    </source>
</evidence>
<protein>
    <submittedName>
        <fullName evidence="9">Putative DMT superfamily transporter inner membrane protein</fullName>
    </submittedName>
</protein>
<reference evidence="9 11" key="2">
    <citation type="submission" date="2018-08" db="EMBL/GenBank/DDBJ databases">
        <title>Genetic Globetrotter - A new plasmid hitch-hiking vast phylogenetic and geographic distances.</title>
        <authorList>
            <person name="Vollmers J."/>
            <person name="Petersen J."/>
        </authorList>
    </citation>
    <scope>NUCLEOTIDE SEQUENCE [LARGE SCALE GENOMIC DNA]</scope>
    <source>
        <strain evidence="9 11">DSM 26383</strain>
    </source>
</reference>
<name>A0A0T5P8C3_9RHOB</name>
<organism evidence="8 10">
    <name type="scientific">Roseovarius indicus</name>
    <dbReference type="NCBI Taxonomy" id="540747"/>
    <lineage>
        <taxon>Bacteria</taxon>
        <taxon>Pseudomonadati</taxon>
        <taxon>Pseudomonadota</taxon>
        <taxon>Alphaproteobacteria</taxon>
        <taxon>Rhodobacterales</taxon>
        <taxon>Roseobacteraceae</taxon>
        <taxon>Roseovarius</taxon>
    </lineage>
</organism>
<feature type="transmembrane region" description="Helical" evidence="6">
    <location>
        <begin position="225"/>
        <end position="243"/>
    </location>
</feature>
<dbReference type="PANTHER" id="PTHR32322">
    <property type="entry name" value="INNER MEMBRANE TRANSPORTER"/>
    <property type="match status" value="1"/>
</dbReference>
<dbReference type="AlphaFoldDB" id="A0A0T5P8C3"/>
<keyword evidence="10" id="KW-1185">Reference proteome</keyword>
<feature type="domain" description="EamA" evidence="7">
    <location>
        <begin position="15"/>
        <end position="145"/>
    </location>
</feature>
<dbReference type="RefSeq" id="WP_057816819.1">
    <property type="nucleotide sequence ID" value="NZ_CAXRJZ010000063.1"/>
</dbReference>
<feature type="transmembrane region" description="Helical" evidence="6">
    <location>
        <begin position="275"/>
        <end position="293"/>
    </location>
</feature>
<dbReference type="GO" id="GO:0016020">
    <property type="term" value="C:membrane"/>
    <property type="evidence" value="ECO:0007669"/>
    <property type="project" value="UniProtKB-SubCell"/>
</dbReference>
<dbReference type="Pfam" id="PF00892">
    <property type="entry name" value="EamA"/>
    <property type="match status" value="2"/>
</dbReference>
<comment type="similarity">
    <text evidence="2">Belongs to the EamA transporter family.</text>
</comment>
<keyword evidence="3 6" id="KW-0812">Transmembrane</keyword>
<gene>
    <name evidence="9" type="ORF">RIdsm_03437</name>
    <name evidence="8" type="ORF">XM52_14280</name>
</gene>
<dbReference type="InterPro" id="IPR000620">
    <property type="entry name" value="EamA_dom"/>
</dbReference>
<dbReference type="PANTHER" id="PTHR32322:SF2">
    <property type="entry name" value="EAMA DOMAIN-CONTAINING PROTEIN"/>
    <property type="match status" value="1"/>
</dbReference>
<reference evidence="8 10" key="1">
    <citation type="submission" date="2015-04" db="EMBL/GenBank/DDBJ databases">
        <title>The draft genome sequence of Roseovarius indicus B108T.</title>
        <authorList>
            <person name="Li G."/>
            <person name="Lai Q."/>
            <person name="Shao Z."/>
            <person name="Yan P."/>
        </authorList>
    </citation>
    <scope>NUCLEOTIDE SEQUENCE [LARGE SCALE GENOMIC DNA]</scope>
    <source>
        <strain evidence="8 10">B108</strain>
    </source>
</reference>
<feature type="transmembrane region" description="Helical" evidence="6">
    <location>
        <begin position="128"/>
        <end position="146"/>
    </location>
</feature>
<dbReference type="Proteomes" id="UP000325785">
    <property type="component" value="Chromosome"/>
</dbReference>
<proteinExistence type="inferred from homology"/>
<feature type="transmembrane region" description="Helical" evidence="6">
    <location>
        <begin position="158"/>
        <end position="178"/>
    </location>
</feature>
<dbReference type="STRING" id="540747.SAMN04488031_108159"/>
<evidence type="ECO:0000313" key="9">
    <source>
        <dbReference type="EMBL" id="QEW27621.1"/>
    </source>
</evidence>
<keyword evidence="4 6" id="KW-1133">Transmembrane helix</keyword>
<feature type="transmembrane region" description="Helical" evidence="6">
    <location>
        <begin position="250"/>
        <end position="269"/>
    </location>
</feature>
<comment type="subcellular location">
    <subcellularLocation>
        <location evidence="1">Membrane</location>
        <topology evidence="1">Multi-pass membrane protein</topology>
    </subcellularLocation>
</comment>
<dbReference type="KEGG" id="rid:RIdsm_03437"/>
<feature type="domain" description="EamA" evidence="7">
    <location>
        <begin position="161"/>
        <end position="293"/>
    </location>
</feature>
<dbReference type="EMBL" id="CP031598">
    <property type="protein sequence ID" value="QEW27621.1"/>
    <property type="molecule type" value="Genomic_DNA"/>
</dbReference>
<keyword evidence="5 6" id="KW-0472">Membrane</keyword>
<dbReference type="PATRIC" id="fig|540747.5.peg.5926"/>
<evidence type="ECO:0000256" key="3">
    <source>
        <dbReference type="ARBA" id="ARBA00022692"/>
    </source>
</evidence>
<sequence>MTSDALSRRLSLIGALVVIGAGWGLTTPLSKIAVSEGYRHFGLIFWQLVITGTMLTVVTRLRGRRVPVTWADFRVYLLIAVIGTILPNSASYAAAVELPGGVLAILLSTVPLFAFPVAIALGNDSFGWTRALGLLFGLGCVLLIVGPDASLPDPAMAAFIPLALVAPFFYGLEGNVVARFGANGLDPVQMLAGASITGIPIALMLALATGQWIDPRGPWGAPDAAVMASAIVHGIVYTSYFWLVAQAGPVFAAQVSYLVTGFGVAWSMALLGESYSPYIWTALALMLVGVFLVQPRPRIALAPIAPIGKNGPQQERDSQT</sequence>
<dbReference type="EMBL" id="LAXI01000008">
    <property type="protein sequence ID" value="KRS17233.1"/>
    <property type="molecule type" value="Genomic_DNA"/>
</dbReference>
<feature type="transmembrane region" description="Helical" evidence="6">
    <location>
        <begin position="40"/>
        <end position="61"/>
    </location>
</feature>